<sequence>MTTELELPFACDLHVHLRQGNLMKSVTPKLTEGGVQTAFVMPNLTPPIRNTEQALKYWEELKAINPNVTYLMSLYLSPELTPEEIFKASENGIVGVKSYPRGVTTNSESGIESYETYYPIFEAMEKCNMVLNLHGEIPSNPDQGICILNAEEKFLVELQKLHAKFPKLRIVLEHATTKAAVEMVKSLGDTVGCTITVHHLDLIIDDWASNTHNFCKPVAKFPHDRDALRQIVKEGHPRFFLGSDSAPHPKHAKLTNQPCAGVYTTPHILPYLATVFEKLGCLENLENYSCLNGAKFYQLDLEKLKSRKLKLVKETWQVPEEHKFTLDSGEPSCVVPFLAGKSLNWRIL</sequence>
<dbReference type="PROSITE" id="PS00483">
    <property type="entry name" value="DIHYDROOROTASE_2"/>
    <property type="match status" value="1"/>
</dbReference>
<evidence type="ECO:0000256" key="6">
    <source>
        <dbReference type="ARBA" id="ARBA00022833"/>
    </source>
</evidence>
<evidence type="ECO:0000313" key="9">
    <source>
        <dbReference type="EMBL" id="KXN72166.1"/>
    </source>
</evidence>
<dbReference type="EC" id="3.5.2.3" evidence="3"/>
<organism evidence="9 10">
    <name type="scientific">Conidiobolus coronatus (strain ATCC 28846 / CBS 209.66 / NRRL 28638)</name>
    <name type="common">Delacroixia coronata</name>
    <dbReference type="NCBI Taxonomy" id="796925"/>
    <lineage>
        <taxon>Eukaryota</taxon>
        <taxon>Fungi</taxon>
        <taxon>Fungi incertae sedis</taxon>
        <taxon>Zoopagomycota</taxon>
        <taxon>Entomophthoromycotina</taxon>
        <taxon>Entomophthoromycetes</taxon>
        <taxon>Entomophthorales</taxon>
        <taxon>Ancylistaceae</taxon>
        <taxon>Conidiobolus</taxon>
    </lineage>
</organism>
<evidence type="ECO:0000256" key="1">
    <source>
        <dbReference type="ARBA" id="ARBA00004880"/>
    </source>
</evidence>
<keyword evidence="5" id="KW-0378">Hydrolase</keyword>
<dbReference type="UniPathway" id="UPA00070">
    <property type="reaction ID" value="UER00117"/>
</dbReference>
<reference evidence="9 10" key="1">
    <citation type="journal article" date="2015" name="Genome Biol. Evol.">
        <title>Phylogenomic analyses indicate that early fungi evolved digesting cell walls of algal ancestors of land plants.</title>
        <authorList>
            <person name="Chang Y."/>
            <person name="Wang S."/>
            <person name="Sekimoto S."/>
            <person name="Aerts A.L."/>
            <person name="Choi C."/>
            <person name="Clum A."/>
            <person name="LaButti K.M."/>
            <person name="Lindquist E.A."/>
            <person name="Yee Ngan C."/>
            <person name="Ohm R.A."/>
            <person name="Salamov A.A."/>
            <person name="Grigoriev I.V."/>
            <person name="Spatafora J.W."/>
            <person name="Berbee M.L."/>
        </authorList>
    </citation>
    <scope>NUCLEOTIDE SEQUENCE [LARGE SCALE GENOMIC DNA]</scope>
    <source>
        <strain evidence="9 10">NRRL 28638</strain>
    </source>
</reference>
<dbReference type="Pfam" id="PF04909">
    <property type="entry name" value="Amidohydro_2"/>
    <property type="match status" value="1"/>
</dbReference>
<dbReference type="CDD" id="cd01294">
    <property type="entry name" value="DHOase"/>
    <property type="match status" value="1"/>
</dbReference>
<dbReference type="Gene3D" id="3.20.20.140">
    <property type="entry name" value="Metal-dependent hydrolases"/>
    <property type="match status" value="1"/>
</dbReference>
<dbReference type="HAMAP" id="MF_00219">
    <property type="entry name" value="PyrC_classII"/>
    <property type="match status" value="1"/>
</dbReference>
<dbReference type="OMA" id="TLHHISM"/>
<dbReference type="STRING" id="796925.A0A137PB05"/>
<dbReference type="GO" id="GO:0046872">
    <property type="term" value="F:metal ion binding"/>
    <property type="evidence" value="ECO:0007669"/>
    <property type="project" value="UniProtKB-KW"/>
</dbReference>
<evidence type="ECO:0000313" key="10">
    <source>
        <dbReference type="Proteomes" id="UP000070444"/>
    </source>
</evidence>
<dbReference type="InterPro" id="IPR006680">
    <property type="entry name" value="Amidohydro-rel"/>
</dbReference>
<name>A0A137PB05_CONC2</name>
<dbReference type="SUPFAM" id="SSF51556">
    <property type="entry name" value="Metallo-dependent hydrolases"/>
    <property type="match status" value="1"/>
</dbReference>
<dbReference type="OrthoDB" id="1670005at2759"/>
<dbReference type="NCBIfam" id="TIGR00856">
    <property type="entry name" value="pyrC_dimer"/>
    <property type="match status" value="1"/>
</dbReference>
<protein>
    <recommendedName>
        <fullName evidence="3">dihydroorotase</fullName>
        <ecNumber evidence="3">3.5.2.3</ecNumber>
    </recommendedName>
</protein>
<keyword evidence="10" id="KW-1185">Reference proteome</keyword>
<proteinExistence type="inferred from homology"/>
<feature type="domain" description="Amidohydrolase-related" evidence="8">
    <location>
        <begin position="50"/>
        <end position="175"/>
    </location>
</feature>
<comment type="similarity">
    <text evidence="2">Belongs to the metallo-dependent hydrolases superfamily. DHOase family. Class II DHOase subfamily.</text>
</comment>
<dbReference type="FunFam" id="3.20.20.140:FF:000071">
    <property type="entry name" value="Dihydroorotase, homodimeric type, variant"/>
    <property type="match status" value="1"/>
</dbReference>
<dbReference type="PROSITE" id="PS00482">
    <property type="entry name" value="DIHYDROOROTASE_1"/>
    <property type="match status" value="1"/>
</dbReference>
<dbReference type="InterPro" id="IPR002195">
    <property type="entry name" value="Dihydroorotase_CS"/>
</dbReference>
<keyword evidence="4" id="KW-0479">Metal-binding</keyword>
<evidence type="ECO:0000256" key="2">
    <source>
        <dbReference type="ARBA" id="ARBA00005631"/>
    </source>
</evidence>
<evidence type="ECO:0000256" key="3">
    <source>
        <dbReference type="ARBA" id="ARBA00012860"/>
    </source>
</evidence>
<accession>A0A137PB05</accession>
<dbReference type="PIRSF" id="PIRSF001237">
    <property type="entry name" value="DHOdimr"/>
    <property type="match status" value="1"/>
</dbReference>
<evidence type="ECO:0000256" key="4">
    <source>
        <dbReference type="ARBA" id="ARBA00022723"/>
    </source>
</evidence>
<dbReference type="PANTHER" id="PTHR43137:SF1">
    <property type="entry name" value="DIHYDROOROTASE"/>
    <property type="match status" value="1"/>
</dbReference>
<keyword evidence="6" id="KW-0862">Zinc</keyword>
<dbReference type="GO" id="GO:0004151">
    <property type="term" value="F:dihydroorotase activity"/>
    <property type="evidence" value="ECO:0007669"/>
    <property type="project" value="UniProtKB-EC"/>
</dbReference>
<dbReference type="GO" id="GO:0005737">
    <property type="term" value="C:cytoplasm"/>
    <property type="evidence" value="ECO:0007669"/>
    <property type="project" value="TreeGrafter"/>
</dbReference>
<dbReference type="EMBL" id="KQ964459">
    <property type="protein sequence ID" value="KXN72166.1"/>
    <property type="molecule type" value="Genomic_DNA"/>
</dbReference>
<dbReference type="Proteomes" id="UP000070444">
    <property type="component" value="Unassembled WGS sequence"/>
</dbReference>
<evidence type="ECO:0000259" key="8">
    <source>
        <dbReference type="Pfam" id="PF04909"/>
    </source>
</evidence>
<dbReference type="AlphaFoldDB" id="A0A137PB05"/>
<gene>
    <name evidence="9" type="ORF">CONCODRAFT_77957</name>
</gene>
<evidence type="ECO:0000256" key="7">
    <source>
        <dbReference type="ARBA" id="ARBA00022975"/>
    </source>
</evidence>
<comment type="pathway">
    <text evidence="1">Pyrimidine metabolism; UMP biosynthesis via de novo pathway; (S)-dihydroorotate from bicarbonate: step 3/3.</text>
</comment>
<dbReference type="InterPro" id="IPR032466">
    <property type="entry name" value="Metal_Hydrolase"/>
</dbReference>
<evidence type="ECO:0000256" key="5">
    <source>
        <dbReference type="ARBA" id="ARBA00022801"/>
    </source>
</evidence>
<keyword evidence="7" id="KW-0665">Pyrimidine biosynthesis</keyword>
<dbReference type="GO" id="GO:0006207">
    <property type="term" value="P:'de novo' pyrimidine nucleobase biosynthetic process"/>
    <property type="evidence" value="ECO:0007669"/>
    <property type="project" value="EnsemblFungi"/>
</dbReference>
<dbReference type="GO" id="GO:0044205">
    <property type="term" value="P:'de novo' UMP biosynthetic process"/>
    <property type="evidence" value="ECO:0007669"/>
    <property type="project" value="UniProtKB-UniPathway"/>
</dbReference>
<dbReference type="PANTHER" id="PTHR43137">
    <property type="entry name" value="DIHYDROOROTASE"/>
    <property type="match status" value="1"/>
</dbReference>
<dbReference type="InterPro" id="IPR004721">
    <property type="entry name" value="DHOdimr"/>
</dbReference>